<keyword evidence="2" id="KW-1185">Reference proteome</keyword>
<gene>
    <name evidence="1" type="ORF">E2C01_099781</name>
</gene>
<protein>
    <submittedName>
        <fullName evidence="1">Uncharacterized protein</fullName>
    </submittedName>
</protein>
<proteinExistence type="predicted"/>
<evidence type="ECO:0000313" key="2">
    <source>
        <dbReference type="Proteomes" id="UP000324222"/>
    </source>
</evidence>
<dbReference type="Proteomes" id="UP000324222">
    <property type="component" value="Unassembled WGS sequence"/>
</dbReference>
<organism evidence="1 2">
    <name type="scientific">Portunus trituberculatus</name>
    <name type="common">Swimming crab</name>
    <name type="synonym">Neptunus trituberculatus</name>
    <dbReference type="NCBI Taxonomy" id="210409"/>
    <lineage>
        <taxon>Eukaryota</taxon>
        <taxon>Metazoa</taxon>
        <taxon>Ecdysozoa</taxon>
        <taxon>Arthropoda</taxon>
        <taxon>Crustacea</taxon>
        <taxon>Multicrustacea</taxon>
        <taxon>Malacostraca</taxon>
        <taxon>Eumalacostraca</taxon>
        <taxon>Eucarida</taxon>
        <taxon>Decapoda</taxon>
        <taxon>Pleocyemata</taxon>
        <taxon>Brachyura</taxon>
        <taxon>Eubrachyura</taxon>
        <taxon>Portunoidea</taxon>
        <taxon>Portunidae</taxon>
        <taxon>Portuninae</taxon>
        <taxon>Portunus</taxon>
    </lineage>
</organism>
<dbReference type="EMBL" id="VSRR010139451">
    <property type="protein sequence ID" value="MPD04110.1"/>
    <property type="molecule type" value="Genomic_DNA"/>
</dbReference>
<dbReference type="AlphaFoldDB" id="A0A5B7KAF9"/>
<dbReference type="OrthoDB" id="619536at2759"/>
<comment type="caution">
    <text evidence="1">The sequence shown here is derived from an EMBL/GenBank/DDBJ whole genome shotgun (WGS) entry which is preliminary data.</text>
</comment>
<name>A0A5B7KAF9_PORTR</name>
<reference evidence="1 2" key="1">
    <citation type="submission" date="2019-05" db="EMBL/GenBank/DDBJ databases">
        <title>Another draft genome of Portunus trituberculatus and its Hox gene families provides insights of decapod evolution.</title>
        <authorList>
            <person name="Jeong J.-H."/>
            <person name="Song I."/>
            <person name="Kim S."/>
            <person name="Choi T."/>
            <person name="Kim D."/>
            <person name="Ryu S."/>
            <person name="Kim W."/>
        </authorList>
    </citation>
    <scope>NUCLEOTIDE SEQUENCE [LARGE SCALE GENOMIC DNA]</scope>
    <source>
        <tissue evidence="1">Muscle</tissue>
    </source>
</reference>
<evidence type="ECO:0000313" key="1">
    <source>
        <dbReference type="EMBL" id="MPD04110.1"/>
    </source>
</evidence>
<sequence length="63" mass="6980">MNDISRPHKIICIRDVNCKAKQVTRSSRGGGMFGVWRRVIPSCVPSRLATRLGEPKACHCGTQ</sequence>
<accession>A0A5B7KAF9</accession>